<evidence type="ECO:0000256" key="3">
    <source>
        <dbReference type="ARBA" id="ARBA00006347"/>
    </source>
</evidence>
<dbReference type="eggNOG" id="KOG0190">
    <property type="taxonomic scope" value="Eukaryota"/>
</dbReference>
<dbReference type="InterPro" id="IPR036249">
    <property type="entry name" value="Thioredoxin-like_sf"/>
</dbReference>
<dbReference type="Gene3D" id="3.40.30.10">
    <property type="entry name" value="Glutaredoxin"/>
    <property type="match status" value="3"/>
</dbReference>
<dbReference type="KEGG" id="tpf:TPHA_0B04870"/>
<evidence type="ECO:0000256" key="7">
    <source>
        <dbReference type="ARBA" id="ARBA00023284"/>
    </source>
</evidence>
<dbReference type="CDD" id="cd02982">
    <property type="entry name" value="PDI_b'_family"/>
    <property type="match status" value="1"/>
</dbReference>
<comment type="subcellular location">
    <subcellularLocation>
        <location evidence="2">Endoplasmic reticulum lumen</location>
    </subcellularLocation>
</comment>
<evidence type="ECO:0000256" key="4">
    <source>
        <dbReference type="ARBA" id="ARBA00012723"/>
    </source>
</evidence>
<feature type="chain" id="PRO_5003508640" description="protein disulfide-isomerase" evidence="8">
    <location>
        <begin position="25"/>
        <end position="376"/>
    </location>
</feature>
<keyword evidence="5" id="KW-0256">Endoplasmic reticulum</keyword>
<keyword evidence="6" id="KW-0413">Isomerase</keyword>
<dbReference type="GO" id="GO:0003756">
    <property type="term" value="F:protein disulfide isomerase activity"/>
    <property type="evidence" value="ECO:0007669"/>
    <property type="project" value="UniProtKB-EC"/>
</dbReference>
<accession>G8BQ75</accession>
<dbReference type="CDD" id="cd02961">
    <property type="entry name" value="PDI_a_family"/>
    <property type="match status" value="1"/>
</dbReference>
<gene>
    <name evidence="9" type="primary">TPHA0B04870</name>
    <name evidence="9" type="ordered locus">TPHA_0B04870</name>
</gene>
<proteinExistence type="inferred from homology"/>
<name>G8BQ75_TETPH</name>
<dbReference type="EMBL" id="HE612857">
    <property type="protein sequence ID" value="CCE62156.1"/>
    <property type="molecule type" value="Genomic_DNA"/>
</dbReference>
<dbReference type="OrthoDB" id="427280at2759"/>
<evidence type="ECO:0000256" key="6">
    <source>
        <dbReference type="ARBA" id="ARBA00023235"/>
    </source>
</evidence>
<dbReference type="AlphaFoldDB" id="G8BQ75"/>
<evidence type="ECO:0000256" key="2">
    <source>
        <dbReference type="ARBA" id="ARBA00004319"/>
    </source>
</evidence>
<comment type="catalytic activity">
    <reaction evidence="1">
        <text>Catalyzes the rearrangement of -S-S- bonds in proteins.</text>
        <dbReference type="EC" id="5.3.4.1"/>
    </reaction>
</comment>
<comment type="similarity">
    <text evidence="3">Belongs to the protein disulfide isomerase family.</text>
</comment>
<organism evidence="9 10">
    <name type="scientific">Tetrapisispora phaffii (strain ATCC 24235 / CBS 4417 / NBRC 1672 / NRRL Y-8282 / UCD 70-5)</name>
    <name type="common">Yeast</name>
    <name type="synonym">Fabospora phaffii</name>
    <dbReference type="NCBI Taxonomy" id="1071381"/>
    <lineage>
        <taxon>Eukaryota</taxon>
        <taxon>Fungi</taxon>
        <taxon>Dikarya</taxon>
        <taxon>Ascomycota</taxon>
        <taxon>Saccharomycotina</taxon>
        <taxon>Saccharomycetes</taxon>
        <taxon>Saccharomycetales</taxon>
        <taxon>Saccharomycetaceae</taxon>
        <taxon>Tetrapisispora</taxon>
    </lineage>
</organism>
<dbReference type="GO" id="GO:0005788">
    <property type="term" value="C:endoplasmic reticulum lumen"/>
    <property type="evidence" value="ECO:0007669"/>
    <property type="project" value="UniProtKB-SubCell"/>
</dbReference>
<dbReference type="HOGENOM" id="CLU_736026_0_0_1"/>
<keyword evidence="10" id="KW-1185">Reference proteome</keyword>
<dbReference type="RefSeq" id="XP_003684590.1">
    <property type="nucleotide sequence ID" value="XM_003684542.1"/>
</dbReference>
<evidence type="ECO:0000313" key="9">
    <source>
        <dbReference type="EMBL" id="CCE62156.1"/>
    </source>
</evidence>
<dbReference type="Proteomes" id="UP000005666">
    <property type="component" value="Chromosome 2"/>
</dbReference>
<dbReference type="GO" id="GO:0006457">
    <property type="term" value="P:protein folding"/>
    <property type="evidence" value="ECO:0007669"/>
    <property type="project" value="TreeGrafter"/>
</dbReference>
<dbReference type="STRING" id="1071381.G8BQ75"/>
<reference evidence="9 10" key="1">
    <citation type="journal article" date="2011" name="Proc. Natl. Acad. Sci. U.S.A.">
        <title>Evolutionary erosion of yeast sex chromosomes by mating-type switching accidents.</title>
        <authorList>
            <person name="Gordon J.L."/>
            <person name="Armisen D."/>
            <person name="Proux-Wera E."/>
            <person name="Oheigeartaigh S.S."/>
            <person name="Byrne K.P."/>
            <person name="Wolfe K.H."/>
        </authorList>
    </citation>
    <scope>NUCLEOTIDE SEQUENCE [LARGE SCALE GENOMIC DNA]</scope>
    <source>
        <strain evidence="10">ATCC 24235 / CBS 4417 / NBRC 1672 / NRRL Y-8282 / UCD 70-5</strain>
    </source>
</reference>
<dbReference type="GeneID" id="11534737"/>
<evidence type="ECO:0000256" key="1">
    <source>
        <dbReference type="ARBA" id="ARBA00001182"/>
    </source>
</evidence>
<evidence type="ECO:0000256" key="5">
    <source>
        <dbReference type="ARBA" id="ARBA00022824"/>
    </source>
</evidence>
<dbReference type="EC" id="5.3.4.1" evidence="4"/>
<evidence type="ECO:0000256" key="8">
    <source>
        <dbReference type="SAM" id="SignalP"/>
    </source>
</evidence>
<keyword evidence="7" id="KW-0676">Redox-active center</keyword>
<dbReference type="PANTHER" id="PTHR18929:SF132">
    <property type="entry name" value="PROTEIN DISULFIDE-ISOMERASE A3"/>
    <property type="match status" value="1"/>
</dbReference>
<protein>
    <recommendedName>
        <fullName evidence="4">protein disulfide-isomerase</fullName>
        <ecNumber evidence="4">5.3.4.1</ecNumber>
    </recommendedName>
</protein>
<dbReference type="PANTHER" id="PTHR18929">
    <property type="entry name" value="PROTEIN DISULFIDE ISOMERASE"/>
    <property type="match status" value="1"/>
</dbReference>
<feature type="signal peptide" evidence="8">
    <location>
        <begin position="1"/>
        <end position="24"/>
    </location>
</feature>
<dbReference type="SUPFAM" id="SSF52833">
    <property type="entry name" value="Thioredoxin-like"/>
    <property type="match status" value="3"/>
</dbReference>
<dbReference type="Pfam" id="PF13848">
    <property type="entry name" value="Thioredoxin_6"/>
    <property type="match status" value="1"/>
</dbReference>
<keyword evidence="8" id="KW-0732">Signal</keyword>
<sequence length="376" mass="42552">MKLNSKILLSTSSILAFTAESVFATGSDNDNAIIQLDKIMFELTVSRNKLGLVGFYSPEDKFYKSWGHDYEIAAKILKNRNIPVGLVNCDEHVDFCKEFGYNGSSFVSVFSDASNIYDFDEKYETKNFVQHIINKGGKDMSEFKTIEDIEKFISNSRKPVVVSYGNEGLKEKFQEIAAKNNERIVFAAIAKGGEGESMNVQDYLAVYPTGAETPIIYNGDVETLINNEDNFMNWVTFGTLPLVGELSEDNLHLYANLNVPVASFFYSDNVDKEIIMEKLESLAKEYKYRMVFLTTDAERYDSSLKNLNMKQQLPAFCIITPHDNKAYGFPQVDDEDYKKMSGRYAIDPKELENFISSFVAGEIPANEPSEIVHDEL</sequence>
<dbReference type="GO" id="GO:0034976">
    <property type="term" value="P:response to endoplasmic reticulum stress"/>
    <property type="evidence" value="ECO:0007669"/>
    <property type="project" value="TreeGrafter"/>
</dbReference>
<evidence type="ECO:0000313" key="10">
    <source>
        <dbReference type="Proteomes" id="UP000005666"/>
    </source>
</evidence>